<dbReference type="RefSeq" id="WP_062383756.1">
    <property type="nucleotide sequence ID" value="NZ_CP014544.1"/>
</dbReference>
<sequence length="278" mass="30725">MTSFDRFADELLPLGSRIALAFEYQGSAYRGWQSQLKPQVATIQERLEKAISAIAAAPVTVMCAGRTDAGVHATHQIVHFDAPASRSLRSWVAGVNAKLPKDIAVLWAQQVRDDFHARFSATARRYRYVILNQPRRSAHLVHGVTLVDAELDEKLMHEEAQVLLGEQDFSGFRAASCQSNTAMRNIHFANVSRRGRYVVIDIAGNAFLHHMVRNIAGVLIAVGSGEMPAGWTRQVLEGRDRSKGGVTAKPDGLYLVDVTYPEHFNLPKTHLGPDFLVS</sequence>
<dbReference type="HAMAP" id="MF_00171">
    <property type="entry name" value="TruA"/>
    <property type="match status" value="1"/>
</dbReference>
<dbReference type="PANTHER" id="PTHR11142:SF0">
    <property type="entry name" value="TRNA PSEUDOURIDINE SYNTHASE-LIKE 1"/>
    <property type="match status" value="1"/>
</dbReference>
<dbReference type="InterPro" id="IPR020094">
    <property type="entry name" value="TruA/RsuA/RluB/E/F_N"/>
</dbReference>
<accession>A0A127M673</accession>
<dbReference type="Gene3D" id="3.30.70.660">
    <property type="entry name" value="Pseudouridine synthase I, catalytic domain, C-terminal subdomain"/>
    <property type="match status" value="1"/>
</dbReference>
<evidence type="ECO:0000256" key="5">
    <source>
        <dbReference type="PIRSR" id="PIRSR001430-1"/>
    </source>
</evidence>
<dbReference type="KEGG" id="zal:AZF00_10535"/>
<name>A0A127M673_9GAMM</name>
<comment type="function">
    <text evidence="4">Formation of pseudouridine at positions 38, 39 and 40 in the anticodon stem and loop of transfer RNAs.</text>
</comment>
<gene>
    <name evidence="4" type="primary">truA</name>
    <name evidence="9" type="ORF">AZF00_10535</name>
</gene>
<dbReference type="GO" id="GO:0160147">
    <property type="term" value="F:tRNA pseudouridine(38-40) synthase activity"/>
    <property type="evidence" value="ECO:0007669"/>
    <property type="project" value="UniProtKB-EC"/>
</dbReference>
<dbReference type="InterPro" id="IPR020095">
    <property type="entry name" value="PsdUridine_synth_TruA_C"/>
</dbReference>
<feature type="binding site" evidence="4 6">
    <location>
        <position position="126"/>
    </location>
    <ligand>
        <name>substrate</name>
    </ligand>
</feature>
<comment type="catalytic activity">
    <reaction evidence="4 7">
        <text>uridine(38/39/40) in tRNA = pseudouridine(38/39/40) in tRNA</text>
        <dbReference type="Rhea" id="RHEA:22376"/>
        <dbReference type="Rhea" id="RHEA-COMP:10085"/>
        <dbReference type="Rhea" id="RHEA-COMP:10087"/>
        <dbReference type="ChEBI" id="CHEBI:65314"/>
        <dbReference type="ChEBI" id="CHEBI:65315"/>
        <dbReference type="EC" id="5.4.99.12"/>
    </reaction>
</comment>
<dbReference type="SUPFAM" id="SSF55120">
    <property type="entry name" value="Pseudouridine synthase"/>
    <property type="match status" value="1"/>
</dbReference>
<feature type="active site" description="Nucleophile" evidence="4 5">
    <location>
        <position position="68"/>
    </location>
</feature>
<evidence type="ECO:0000256" key="2">
    <source>
        <dbReference type="ARBA" id="ARBA00022694"/>
    </source>
</evidence>
<dbReference type="PIRSF" id="PIRSF001430">
    <property type="entry name" value="tRNA_psdUrid_synth"/>
    <property type="match status" value="1"/>
</dbReference>
<evidence type="ECO:0000313" key="9">
    <source>
        <dbReference type="EMBL" id="AMO68706.1"/>
    </source>
</evidence>
<evidence type="ECO:0000256" key="4">
    <source>
        <dbReference type="HAMAP-Rule" id="MF_00171"/>
    </source>
</evidence>
<evidence type="ECO:0000259" key="8">
    <source>
        <dbReference type="Pfam" id="PF01416"/>
    </source>
</evidence>
<dbReference type="InterPro" id="IPR001406">
    <property type="entry name" value="PsdUridine_synth_TruA"/>
</dbReference>
<dbReference type="STRING" id="1470434.AZF00_10535"/>
<reference evidence="9 10" key="1">
    <citation type="submission" date="2015-12" db="EMBL/GenBank/DDBJ databases">
        <authorList>
            <person name="Shamseldin A."/>
            <person name="Moawad H."/>
            <person name="Abd El-Rahim W.M."/>
            <person name="Sadowsky M.J."/>
        </authorList>
    </citation>
    <scope>NUCLEOTIDE SEQUENCE [LARGE SCALE GENOMIC DNA]</scope>
    <source>
        <strain evidence="9 10">SM2</strain>
    </source>
</reference>
<protein>
    <recommendedName>
        <fullName evidence="4">tRNA pseudouridine synthase A</fullName>
        <ecNumber evidence="4">5.4.99.12</ecNumber>
    </recommendedName>
    <alternativeName>
        <fullName evidence="4">tRNA pseudouridine(38-40) synthase</fullName>
    </alternativeName>
    <alternativeName>
        <fullName evidence="4">tRNA pseudouridylate synthase I</fullName>
    </alternativeName>
    <alternativeName>
        <fullName evidence="4">tRNA-uridine isomerase I</fullName>
    </alternativeName>
</protein>
<proteinExistence type="inferred from homology"/>
<dbReference type="InterPro" id="IPR020103">
    <property type="entry name" value="PsdUridine_synth_cat_dom_sf"/>
</dbReference>
<dbReference type="PANTHER" id="PTHR11142">
    <property type="entry name" value="PSEUDOURIDYLATE SYNTHASE"/>
    <property type="match status" value="1"/>
</dbReference>
<comment type="similarity">
    <text evidence="1 4 7">Belongs to the tRNA pseudouridine synthase TruA family.</text>
</comment>
<feature type="domain" description="Pseudouridine synthase I TruA alpha/beta" evidence="8">
    <location>
        <begin position="21"/>
        <end position="119"/>
    </location>
</feature>
<evidence type="ECO:0000313" key="10">
    <source>
        <dbReference type="Proteomes" id="UP000074119"/>
    </source>
</evidence>
<feature type="domain" description="Pseudouridine synthase I TruA alpha/beta" evidence="8">
    <location>
        <begin position="160"/>
        <end position="261"/>
    </location>
</feature>
<keyword evidence="2 4" id="KW-0819">tRNA processing</keyword>
<comment type="subunit">
    <text evidence="4">Homodimer.</text>
</comment>
<dbReference type="GO" id="GO:0003723">
    <property type="term" value="F:RNA binding"/>
    <property type="evidence" value="ECO:0007669"/>
    <property type="project" value="InterPro"/>
</dbReference>
<dbReference type="Pfam" id="PF01416">
    <property type="entry name" value="PseudoU_synth_1"/>
    <property type="match status" value="2"/>
</dbReference>
<dbReference type="InterPro" id="IPR020097">
    <property type="entry name" value="PsdUridine_synth_TruA_a/b_dom"/>
</dbReference>
<dbReference type="CDD" id="cd02570">
    <property type="entry name" value="PseudoU_synth_EcTruA"/>
    <property type="match status" value="1"/>
</dbReference>
<dbReference type="Gene3D" id="3.30.70.580">
    <property type="entry name" value="Pseudouridine synthase I, catalytic domain, N-terminal subdomain"/>
    <property type="match status" value="1"/>
</dbReference>
<dbReference type="FunFam" id="3.30.70.580:FF:000001">
    <property type="entry name" value="tRNA pseudouridine synthase A"/>
    <property type="match status" value="1"/>
</dbReference>
<keyword evidence="3 4" id="KW-0413">Isomerase</keyword>
<dbReference type="GO" id="GO:0031119">
    <property type="term" value="P:tRNA pseudouridine synthesis"/>
    <property type="evidence" value="ECO:0007669"/>
    <property type="project" value="UniProtKB-UniRule"/>
</dbReference>
<evidence type="ECO:0000256" key="1">
    <source>
        <dbReference type="ARBA" id="ARBA00009375"/>
    </source>
</evidence>
<evidence type="ECO:0000256" key="7">
    <source>
        <dbReference type="RuleBase" id="RU003792"/>
    </source>
</evidence>
<organism evidence="9 10">
    <name type="scientific">Zhongshania aliphaticivorans</name>
    <dbReference type="NCBI Taxonomy" id="1470434"/>
    <lineage>
        <taxon>Bacteria</taxon>
        <taxon>Pseudomonadati</taxon>
        <taxon>Pseudomonadota</taxon>
        <taxon>Gammaproteobacteria</taxon>
        <taxon>Cellvibrionales</taxon>
        <taxon>Spongiibacteraceae</taxon>
        <taxon>Zhongshania</taxon>
    </lineage>
</organism>
<comment type="caution">
    <text evidence="4">Lacks conserved residue(s) required for the propagation of feature annotation.</text>
</comment>
<dbReference type="EMBL" id="CP014544">
    <property type="protein sequence ID" value="AMO68706.1"/>
    <property type="molecule type" value="Genomic_DNA"/>
</dbReference>
<dbReference type="Proteomes" id="UP000074119">
    <property type="component" value="Chromosome"/>
</dbReference>
<dbReference type="AlphaFoldDB" id="A0A127M673"/>
<dbReference type="NCBIfam" id="TIGR00071">
    <property type="entry name" value="hisT_truA"/>
    <property type="match status" value="1"/>
</dbReference>
<evidence type="ECO:0000256" key="6">
    <source>
        <dbReference type="PIRSR" id="PIRSR001430-2"/>
    </source>
</evidence>
<dbReference type="EC" id="5.4.99.12" evidence="4"/>
<evidence type="ECO:0000256" key="3">
    <source>
        <dbReference type="ARBA" id="ARBA00023235"/>
    </source>
</evidence>